<protein>
    <submittedName>
        <fullName evidence="1">Uncharacterized protein</fullName>
    </submittedName>
</protein>
<organism evidence="1 2">
    <name type="scientific">Aneurinibacillus soli</name>
    <dbReference type="NCBI Taxonomy" id="1500254"/>
    <lineage>
        <taxon>Bacteria</taxon>
        <taxon>Bacillati</taxon>
        <taxon>Bacillota</taxon>
        <taxon>Bacilli</taxon>
        <taxon>Bacillales</taxon>
        <taxon>Paenibacillaceae</taxon>
        <taxon>Aneurinibacillus group</taxon>
        <taxon>Aneurinibacillus</taxon>
    </lineage>
</organism>
<keyword evidence="2" id="KW-1185">Reference proteome</keyword>
<accession>A0A0U5CA36</accession>
<dbReference type="EMBL" id="AP017312">
    <property type="protein sequence ID" value="BAU29571.1"/>
    <property type="molecule type" value="Genomic_DNA"/>
</dbReference>
<dbReference type="AlphaFoldDB" id="A0A0U5CA36"/>
<gene>
    <name evidence="1" type="ORF">CB4_03771</name>
</gene>
<dbReference type="Proteomes" id="UP000217696">
    <property type="component" value="Chromosome"/>
</dbReference>
<evidence type="ECO:0000313" key="2">
    <source>
        <dbReference type="Proteomes" id="UP000217696"/>
    </source>
</evidence>
<reference evidence="1 2" key="1">
    <citation type="submission" date="2015-12" db="EMBL/GenBank/DDBJ databases">
        <title>Genome sequence of Aneurinibacillus soli.</title>
        <authorList>
            <person name="Lee J.S."/>
            <person name="Lee K.C."/>
            <person name="Kim K.K."/>
            <person name="Lee B.W."/>
        </authorList>
    </citation>
    <scope>NUCLEOTIDE SEQUENCE [LARGE SCALE GENOMIC DNA]</scope>
    <source>
        <strain evidence="1 2">CB4</strain>
    </source>
</reference>
<evidence type="ECO:0000313" key="1">
    <source>
        <dbReference type="EMBL" id="BAU29571.1"/>
    </source>
</evidence>
<sequence length="161" mass="18334">MLKKIGIFLIFFLVLLSSSISAAPAKETKQAAFIKKVYTSQGKTYITVDYVDFLRGEAAARAMREAGECDDQDGDCYPPDDYYIRNVNPKLRTFPLNKNVPIYVQKLHFTYDAPVDTYKKYTPASFKALSTSSKNYIVTDVPYWLTLKGDTITKIEEQFIP</sequence>
<dbReference type="RefSeq" id="WP_096467236.1">
    <property type="nucleotide sequence ID" value="NZ_AP017312.1"/>
</dbReference>
<proteinExistence type="predicted"/>
<dbReference type="KEGG" id="asoc:CB4_03771"/>
<name>A0A0U5CA36_9BACL</name>
<dbReference type="OrthoDB" id="2678247at2"/>